<evidence type="ECO:0000313" key="1">
    <source>
        <dbReference type="EMBL" id="MBE1530365.1"/>
    </source>
</evidence>
<proteinExistence type="predicted"/>
<dbReference type="Gene3D" id="1.10.150.20">
    <property type="entry name" value="5' to 3' exonuclease, C-terminal subdomain"/>
    <property type="match status" value="1"/>
</dbReference>
<evidence type="ECO:0000313" key="2">
    <source>
        <dbReference type="Proteomes" id="UP000627838"/>
    </source>
</evidence>
<accession>A0ABR9JIJ4</accession>
<reference evidence="1 2" key="1">
    <citation type="submission" date="2020-10" db="EMBL/GenBank/DDBJ databases">
        <title>Sequencing the genomes of 1000 actinobacteria strains.</title>
        <authorList>
            <person name="Klenk H.-P."/>
        </authorList>
    </citation>
    <scope>NUCLEOTIDE SEQUENCE [LARGE SCALE GENOMIC DNA]</scope>
    <source>
        <strain evidence="1 2">DSM 46744</strain>
    </source>
</reference>
<gene>
    <name evidence="1" type="ORF">H4W34_000198</name>
</gene>
<name>A0ABR9JIJ4_9ACTN</name>
<protein>
    <submittedName>
        <fullName evidence="1">Uncharacterized protein</fullName>
    </submittedName>
</protein>
<dbReference type="Proteomes" id="UP000627838">
    <property type="component" value="Unassembled WGS sequence"/>
</dbReference>
<organism evidence="1 2">
    <name type="scientific">Actinomadura algeriensis</name>
    <dbReference type="NCBI Taxonomy" id="1679523"/>
    <lineage>
        <taxon>Bacteria</taxon>
        <taxon>Bacillati</taxon>
        <taxon>Actinomycetota</taxon>
        <taxon>Actinomycetes</taxon>
        <taxon>Streptosporangiales</taxon>
        <taxon>Thermomonosporaceae</taxon>
        <taxon>Actinomadura</taxon>
    </lineage>
</organism>
<sequence length="146" mass="16050">MTQVNTPWVPLEIAEGIVEQAIREVLEPRFLAGSVAEATALARRRMRELHEKLGRLDVSHCKDGPVTRECPLACLHLPARQHNAIRYSTDAPRTIGGLLDMVRAGRLSETRNVGPASQQVVSDALRAAGFRIRHSHPHPRQGASGD</sequence>
<dbReference type="EMBL" id="JADBDZ010000001">
    <property type="protein sequence ID" value="MBE1530365.1"/>
    <property type="molecule type" value="Genomic_DNA"/>
</dbReference>
<keyword evidence="2" id="KW-1185">Reference proteome</keyword>
<dbReference type="RefSeq" id="WP_192757378.1">
    <property type="nucleotide sequence ID" value="NZ_JADBDZ010000001.1"/>
</dbReference>
<comment type="caution">
    <text evidence="1">The sequence shown here is derived from an EMBL/GenBank/DDBJ whole genome shotgun (WGS) entry which is preliminary data.</text>
</comment>